<accession>A0AAV4QRN5</accession>
<feature type="coiled-coil region" evidence="2">
    <location>
        <begin position="84"/>
        <end position="132"/>
    </location>
</feature>
<dbReference type="InterPro" id="IPR050373">
    <property type="entry name" value="Fibrinogen_C-term_domain"/>
</dbReference>
<dbReference type="PROSITE" id="PS00514">
    <property type="entry name" value="FIBRINOGEN_C_1"/>
    <property type="match status" value="1"/>
</dbReference>
<feature type="signal peptide" evidence="3">
    <location>
        <begin position="1"/>
        <end position="20"/>
    </location>
</feature>
<keyword evidence="2" id="KW-0175">Coiled coil</keyword>
<dbReference type="InterPro" id="IPR002181">
    <property type="entry name" value="Fibrinogen_a/b/g_C_dom"/>
</dbReference>
<dbReference type="Gene3D" id="3.90.215.10">
    <property type="entry name" value="Gamma Fibrinogen, chain A, domain 1"/>
    <property type="match status" value="1"/>
</dbReference>
<dbReference type="SUPFAM" id="SSF56496">
    <property type="entry name" value="Fibrinogen C-terminal domain-like"/>
    <property type="match status" value="1"/>
</dbReference>
<dbReference type="PROSITE" id="PS51406">
    <property type="entry name" value="FIBRINOGEN_C_2"/>
    <property type="match status" value="1"/>
</dbReference>
<dbReference type="AlphaFoldDB" id="A0AAV4QRN5"/>
<sequence length="614" mass="70902">MSRWWLAVLLLLVTRGRAQGQQKLRAEVSKLREEQWRDRERIEILERRLLTRGERDSPTSSSSTVVNEGIFAVLEEVTKEISGLAEELRQRQWLEEAVASLQARQEEGISTLRQLRKRVEVLEDEQRNISQLVLGNHGVLEFKNKPVTVTTINPWPEEGSGDLVEESLFPAEVSNNAIAIPDRSRKEINKSVNLLTNKNEIDRTAVEEISDLSKQLAMVQRQTDIIQEQCKDLAHNVTDDVKSSMALLDTLQEDLTNLWKRVVKIDFNSAQSQMAIDILEKDWTEDKKSINNLQNGSNAILMQMNEHGKRLLTLEMQTANLTLQRCRGDGEASKRHLQMQNIDLKLSQIDHRIDESIKLYDNHRKSNENVLRVYRDALANIARRTHNMSGDIQILSNAQANFRLDMNKFVGQLPKDCSSEKFNGIKLIQVPSLGPLEVYCDNFPNKGPWLVIQKRFNGSENFFRDWTNYRNGFGKLASEFWIGNQALHLLTYKRSMKLHIDMWDIHDRYLYVEYSNFRVRSEIDQFAIEISHHSGNASDALSSHNGMGFSTFDRDNDASSANCAVHHTGGWWYQHCHRADLNGRYSLGMTWYDEFSQEWLQLARVEMKIAPHEL</sequence>
<keyword evidence="6" id="KW-1185">Reference proteome</keyword>
<name>A0AAV4QRN5_9ARAC</name>
<protein>
    <submittedName>
        <fullName evidence="5">Protein scabrous</fullName>
    </submittedName>
</protein>
<evidence type="ECO:0000256" key="2">
    <source>
        <dbReference type="SAM" id="Coils"/>
    </source>
</evidence>
<evidence type="ECO:0000313" key="6">
    <source>
        <dbReference type="Proteomes" id="UP001054837"/>
    </source>
</evidence>
<keyword evidence="1" id="KW-1015">Disulfide bond</keyword>
<dbReference type="Proteomes" id="UP001054837">
    <property type="component" value="Unassembled WGS sequence"/>
</dbReference>
<dbReference type="GO" id="GO:0005615">
    <property type="term" value="C:extracellular space"/>
    <property type="evidence" value="ECO:0007669"/>
    <property type="project" value="TreeGrafter"/>
</dbReference>
<dbReference type="PANTHER" id="PTHR19143:SF444">
    <property type="entry name" value="PROTEIN SCABROUS"/>
    <property type="match status" value="1"/>
</dbReference>
<evidence type="ECO:0000313" key="5">
    <source>
        <dbReference type="EMBL" id="GIY11551.1"/>
    </source>
</evidence>
<dbReference type="CDD" id="cd00087">
    <property type="entry name" value="FReD"/>
    <property type="match status" value="1"/>
</dbReference>
<evidence type="ECO:0000259" key="4">
    <source>
        <dbReference type="PROSITE" id="PS51406"/>
    </source>
</evidence>
<dbReference type="PANTHER" id="PTHR19143">
    <property type="entry name" value="FIBRINOGEN/TENASCIN/ANGIOPOEITIN"/>
    <property type="match status" value="1"/>
</dbReference>
<dbReference type="InterPro" id="IPR014716">
    <property type="entry name" value="Fibrinogen_a/b/g_C_1"/>
</dbReference>
<feature type="domain" description="Fibrinogen C-terminal" evidence="4">
    <location>
        <begin position="408"/>
        <end position="613"/>
    </location>
</feature>
<comment type="caution">
    <text evidence="5">The sequence shown here is derived from an EMBL/GenBank/DDBJ whole genome shotgun (WGS) entry which is preliminary data.</text>
</comment>
<dbReference type="EMBL" id="BPLQ01004921">
    <property type="protein sequence ID" value="GIY11551.1"/>
    <property type="molecule type" value="Genomic_DNA"/>
</dbReference>
<dbReference type="InterPro" id="IPR020837">
    <property type="entry name" value="Fibrinogen_CS"/>
</dbReference>
<feature type="chain" id="PRO_5043764013" evidence="3">
    <location>
        <begin position="21"/>
        <end position="614"/>
    </location>
</feature>
<organism evidence="5 6">
    <name type="scientific">Caerostris darwini</name>
    <dbReference type="NCBI Taxonomy" id="1538125"/>
    <lineage>
        <taxon>Eukaryota</taxon>
        <taxon>Metazoa</taxon>
        <taxon>Ecdysozoa</taxon>
        <taxon>Arthropoda</taxon>
        <taxon>Chelicerata</taxon>
        <taxon>Arachnida</taxon>
        <taxon>Araneae</taxon>
        <taxon>Araneomorphae</taxon>
        <taxon>Entelegynae</taxon>
        <taxon>Araneoidea</taxon>
        <taxon>Araneidae</taxon>
        <taxon>Caerostris</taxon>
    </lineage>
</organism>
<evidence type="ECO:0000256" key="1">
    <source>
        <dbReference type="ARBA" id="ARBA00023157"/>
    </source>
</evidence>
<gene>
    <name evidence="5" type="primary">sca</name>
    <name evidence="5" type="ORF">CDAR_216771</name>
</gene>
<dbReference type="SMART" id="SM00186">
    <property type="entry name" value="FBG"/>
    <property type="match status" value="1"/>
</dbReference>
<keyword evidence="3" id="KW-0732">Signal</keyword>
<evidence type="ECO:0000256" key="3">
    <source>
        <dbReference type="SAM" id="SignalP"/>
    </source>
</evidence>
<reference evidence="5 6" key="1">
    <citation type="submission" date="2021-06" db="EMBL/GenBank/DDBJ databases">
        <title>Caerostris darwini draft genome.</title>
        <authorList>
            <person name="Kono N."/>
            <person name="Arakawa K."/>
        </authorList>
    </citation>
    <scope>NUCLEOTIDE SEQUENCE [LARGE SCALE GENOMIC DNA]</scope>
</reference>
<proteinExistence type="predicted"/>
<dbReference type="Pfam" id="PF00147">
    <property type="entry name" value="Fibrinogen_C"/>
    <property type="match status" value="1"/>
</dbReference>
<dbReference type="InterPro" id="IPR036056">
    <property type="entry name" value="Fibrinogen-like_C"/>
</dbReference>